<dbReference type="EMBL" id="GBRH01252899">
    <property type="protein sequence ID" value="JAD44996.1"/>
    <property type="molecule type" value="Transcribed_RNA"/>
</dbReference>
<sequence>MTSIKTLVRIYGTRQTTLHPHKSHTENKTKKENNRRS</sequence>
<name>A0A0A9A1N6_ARUDO</name>
<feature type="compositionally biased region" description="Basic and acidic residues" evidence="1">
    <location>
        <begin position="23"/>
        <end position="37"/>
    </location>
</feature>
<accession>A0A0A9A1N6</accession>
<feature type="region of interest" description="Disordered" evidence="1">
    <location>
        <begin position="1"/>
        <end position="37"/>
    </location>
</feature>
<protein>
    <submittedName>
        <fullName evidence="2">Uncharacterized protein</fullName>
    </submittedName>
</protein>
<reference evidence="2" key="1">
    <citation type="submission" date="2014-09" db="EMBL/GenBank/DDBJ databases">
        <authorList>
            <person name="Magalhaes I.L.F."/>
            <person name="Oliveira U."/>
            <person name="Santos F.R."/>
            <person name="Vidigal T.H.D.A."/>
            <person name="Brescovit A.D."/>
            <person name="Santos A.J."/>
        </authorList>
    </citation>
    <scope>NUCLEOTIDE SEQUENCE</scope>
    <source>
        <tissue evidence="2">Shoot tissue taken approximately 20 cm above the soil surface</tissue>
    </source>
</reference>
<evidence type="ECO:0000256" key="1">
    <source>
        <dbReference type="SAM" id="MobiDB-lite"/>
    </source>
</evidence>
<reference evidence="2" key="2">
    <citation type="journal article" date="2015" name="Data Brief">
        <title>Shoot transcriptome of the giant reed, Arundo donax.</title>
        <authorList>
            <person name="Barrero R.A."/>
            <person name="Guerrero F.D."/>
            <person name="Moolhuijzen P."/>
            <person name="Goolsby J.A."/>
            <person name="Tidwell J."/>
            <person name="Bellgard S.E."/>
            <person name="Bellgard M.I."/>
        </authorList>
    </citation>
    <scope>NUCLEOTIDE SEQUENCE</scope>
    <source>
        <tissue evidence="2">Shoot tissue taken approximately 20 cm above the soil surface</tissue>
    </source>
</reference>
<dbReference type="AlphaFoldDB" id="A0A0A9A1N6"/>
<organism evidence="2">
    <name type="scientific">Arundo donax</name>
    <name type="common">Giant reed</name>
    <name type="synonym">Donax arundinaceus</name>
    <dbReference type="NCBI Taxonomy" id="35708"/>
    <lineage>
        <taxon>Eukaryota</taxon>
        <taxon>Viridiplantae</taxon>
        <taxon>Streptophyta</taxon>
        <taxon>Embryophyta</taxon>
        <taxon>Tracheophyta</taxon>
        <taxon>Spermatophyta</taxon>
        <taxon>Magnoliopsida</taxon>
        <taxon>Liliopsida</taxon>
        <taxon>Poales</taxon>
        <taxon>Poaceae</taxon>
        <taxon>PACMAD clade</taxon>
        <taxon>Arundinoideae</taxon>
        <taxon>Arundineae</taxon>
        <taxon>Arundo</taxon>
    </lineage>
</organism>
<evidence type="ECO:0000313" key="2">
    <source>
        <dbReference type="EMBL" id="JAD44996.1"/>
    </source>
</evidence>
<proteinExistence type="predicted"/>